<evidence type="ECO:0000313" key="8">
    <source>
        <dbReference type="EMBL" id="RKQ86479.1"/>
    </source>
</evidence>
<evidence type="ECO:0000313" key="9">
    <source>
        <dbReference type="Proteomes" id="UP000278962"/>
    </source>
</evidence>
<dbReference type="AlphaFoldDB" id="A0A660L0P5"/>
<dbReference type="EMBL" id="RBIL01000002">
    <property type="protein sequence ID" value="RKQ86479.1"/>
    <property type="molecule type" value="Genomic_DNA"/>
</dbReference>
<evidence type="ECO:0000256" key="2">
    <source>
        <dbReference type="ARBA" id="ARBA00006153"/>
    </source>
</evidence>
<dbReference type="Gene3D" id="3.40.630.10">
    <property type="entry name" value="Zn peptidases"/>
    <property type="match status" value="2"/>
</dbReference>
<dbReference type="Pfam" id="PF07687">
    <property type="entry name" value="M20_dimer"/>
    <property type="match status" value="1"/>
</dbReference>
<keyword evidence="4" id="KW-0479">Metal-binding</keyword>
<dbReference type="RefSeq" id="WP_121254244.1">
    <property type="nucleotide sequence ID" value="NZ_RBIL01000002.1"/>
</dbReference>
<dbReference type="GO" id="GO:0016813">
    <property type="term" value="F:hydrolase activity, acting on carbon-nitrogen (but not peptide) bonds, in linear amidines"/>
    <property type="evidence" value="ECO:0007669"/>
    <property type="project" value="InterPro"/>
</dbReference>
<feature type="domain" description="Peptidase M20 dimerisation" evidence="7">
    <location>
        <begin position="180"/>
        <end position="273"/>
    </location>
</feature>
<dbReference type="PANTHER" id="PTHR32494">
    <property type="entry name" value="ALLANTOATE DEIMINASE-RELATED"/>
    <property type="match status" value="1"/>
</dbReference>
<dbReference type="PANTHER" id="PTHR32494:SF19">
    <property type="entry name" value="ALLANTOATE DEIMINASE-RELATED"/>
    <property type="match status" value="1"/>
</dbReference>
<keyword evidence="5" id="KW-0378">Hydrolase</keyword>
<dbReference type="CDD" id="cd03884">
    <property type="entry name" value="M20_bAS"/>
    <property type="match status" value="1"/>
</dbReference>
<evidence type="ECO:0000259" key="7">
    <source>
        <dbReference type="Pfam" id="PF07687"/>
    </source>
</evidence>
<sequence length="368" mass="38448">MSEAARRVLERADELAGFTEEPGRITRPLGTPALAGATARVADWMREAGLQPASDALGNLVGRRGEGERLLMGSHLDSVANAGRYDGVLGVLVAIEVAAATQIPLDVVAFADEEGLRHGLTFLGSRAFVGQLLPEEAAMCGIEPGPPLFDGAKAYFEVHIEQGPVLEALDRPLGVVTAIAGQSRFRLTFTGRAGHAGTTPMDLRRDALVAAAEFVLAAERVALAEPGLVATVGTLAVPEGAVNVIPGQVELSLDIRHADDAVRARGIEKLRRHRARPGIDALWQQIHAHDATPCSPELAERLAEAVGPGAHRLPSGAGHDAVTMAGFTDIALLFVRCAGGVSHHPDEAVTEADVAAAIEAATRFACST</sequence>
<dbReference type="Pfam" id="PF01546">
    <property type="entry name" value="Peptidase_M20"/>
    <property type="match status" value="1"/>
</dbReference>
<dbReference type="OrthoDB" id="9808195at2"/>
<comment type="similarity">
    <text evidence="2">Belongs to the peptidase M20 family.</text>
</comment>
<evidence type="ECO:0000256" key="5">
    <source>
        <dbReference type="ARBA" id="ARBA00022801"/>
    </source>
</evidence>
<dbReference type="InterPro" id="IPR036264">
    <property type="entry name" value="Bact_exopeptidase_dim_dom"/>
</dbReference>
<dbReference type="Gene3D" id="3.30.70.360">
    <property type="match status" value="1"/>
</dbReference>
<dbReference type="InterPro" id="IPR002933">
    <property type="entry name" value="Peptidase_M20"/>
</dbReference>
<accession>A0A660L0P5</accession>
<evidence type="ECO:0000256" key="6">
    <source>
        <dbReference type="ARBA" id="ARBA00023211"/>
    </source>
</evidence>
<gene>
    <name evidence="8" type="ORF">C8N24_4491</name>
</gene>
<reference evidence="8 9" key="1">
    <citation type="submission" date="2018-10" db="EMBL/GenBank/DDBJ databases">
        <title>Genomic Encyclopedia of Archaeal and Bacterial Type Strains, Phase II (KMG-II): from individual species to whole genera.</title>
        <authorList>
            <person name="Goeker M."/>
        </authorList>
    </citation>
    <scope>NUCLEOTIDE SEQUENCE [LARGE SCALE GENOMIC DNA]</scope>
    <source>
        <strain evidence="8 9">DSM 14954</strain>
    </source>
</reference>
<proteinExistence type="inferred from homology"/>
<dbReference type="GO" id="GO:0046872">
    <property type="term" value="F:metal ion binding"/>
    <property type="evidence" value="ECO:0007669"/>
    <property type="project" value="UniProtKB-KW"/>
</dbReference>
<dbReference type="Proteomes" id="UP000278962">
    <property type="component" value="Unassembled WGS sequence"/>
</dbReference>
<keyword evidence="6" id="KW-0464">Manganese</keyword>
<protein>
    <submittedName>
        <fullName evidence="8">Allantoate deiminase</fullName>
    </submittedName>
</protein>
<dbReference type="InterPro" id="IPR011650">
    <property type="entry name" value="Peptidase_M20_dimer"/>
</dbReference>
<evidence type="ECO:0000256" key="4">
    <source>
        <dbReference type="ARBA" id="ARBA00022723"/>
    </source>
</evidence>
<comment type="caution">
    <text evidence="8">The sequence shown here is derived from an EMBL/GenBank/DDBJ whole genome shotgun (WGS) entry which is preliminary data.</text>
</comment>
<dbReference type="InterPro" id="IPR010158">
    <property type="entry name" value="Amidase_Cbmase"/>
</dbReference>
<evidence type="ECO:0000256" key="3">
    <source>
        <dbReference type="ARBA" id="ARBA00011738"/>
    </source>
</evidence>
<dbReference type="SUPFAM" id="SSF55031">
    <property type="entry name" value="Bacterial exopeptidase dimerisation domain"/>
    <property type="match status" value="1"/>
</dbReference>
<dbReference type="SUPFAM" id="SSF53187">
    <property type="entry name" value="Zn-dependent exopeptidases"/>
    <property type="match status" value="1"/>
</dbReference>
<keyword evidence="9" id="KW-1185">Reference proteome</keyword>
<evidence type="ECO:0000256" key="1">
    <source>
        <dbReference type="ARBA" id="ARBA00001936"/>
    </source>
</evidence>
<name>A0A660L0P5_9ACTN</name>
<comment type="cofactor">
    <cofactor evidence="1">
        <name>Mn(2+)</name>
        <dbReference type="ChEBI" id="CHEBI:29035"/>
    </cofactor>
</comment>
<comment type="subunit">
    <text evidence="3">Homodimer.</text>
</comment>
<organism evidence="8 9">
    <name type="scientific">Solirubrobacter pauli</name>
    <dbReference type="NCBI Taxonomy" id="166793"/>
    <lineage>
        <taxon>Bacteria</taxon>
        <taxon>Bacillati</taxon>
        <taxon>Actinomycetota</taxon>
        <taxon>Thermoleophilia</taxon>
        <taxon>Solirubrobacterales</taxon>
        <taxon>Solirubrobacteraceae</taxon>
        <taxon>Solirubrobacter</taxon>
    </lineage>
</organism>